<dbReference type="Proteomes" id="UP000318733">
    <property type="component" value="Unassembled WGS sequence"/>
</dbReference>
<evidence type="ECO:0000256" key="1">
    <source>
        <dbReference type="SAM" id="SignalP"/>
    </source>
</evidence>
<dbReference type="EMBL" id="VLPK01000001">
    <property type="protein sequence ID" value="TSJ44153.1"/>
    <property type="molecule type" value="Genomic_DNA"/>
</dbReference>
<protein>
    <recommendedName>
        <fullName evidence="4">DUF4783 domain-containing protein</fullName>
    </recommendedName>
</protein>
<comment type="caution">
    <text evidence="2">The sequence shown here is derived from an EMBL/GenBank/DDBJ whole genome shotgun (WGS) entry which is preliminary data.</text>
</comment>
<evidence type="ECO:0008006" key="4">
    <source>
        <dbReference type="Google" id="ProtNLM"/>
    </source>
</evidence>
<dbReference type="OrthoDB" id="764454at2"/>
<proteinExistence type="predicted"/>
<organism evidence="2 3">
    <name type="scientific">Mucilaginibacter corticis</name>
    <dbReference type="NCBI Taxonomy" id="2597670"/>
    <lineage>
        <taxon>Bacteria</taxon>
        <taxon>Pseudomonadati</taxon>
        <taxon>Bacteroidota</taxon>
        <taxon>Sphingobacteriia</taxon>
        <taxon>Sphingobacteriales</taxon>
        <taxon>Sphingobacteriaceae</taxon>
        <taxon>Mucilaginibacter</taxon>
    </lineage>
</organism>
<accession>A0A556MWB4</accession>
<dbReference type="Gene3D" id="3.10.450.50">
    <property type="match status" value="1"/>
</dbReference>
<dbReference type="AlphaFoldDB" id="A0A556MWB4"/>
<feature type="chain" id="PRO_5022001335" description="DUF4783 domain-containing protein" evidence="1">
    <location>
        <begin position="23"/>
        <end position="141"/>
    </location>
</feature>
<reference evidence="2 3" key="1">
    <citation type="submission" date="2019-07" db="EMBL/GenBank/DDBJ databases">
        <authorList>
            <person name="Huq M.A."/>
        </authorList>
    </citation>
    <scope>NUCLEOTIDE SEQUENCE [LARGE SCALE GENOMIC DNA]</scope>
    <source>
        <strain evidence="2 3">MAH-19</strain>
    </source>
</reference>
<sequence length="141" mass="15670">MKTLKSIMLGLALVVVSTVTNASVKPAAAVLSKNDVLNIYVNALVHGKIDGLENILDKNVKLIMHRGEKEFNLDKAQILESFKASENIEQGCTYTTYTQDETDNGMVVKITMKYDGYERTNMVTIALNHADFKITKIETQS</sequence>
<keyword evidence="3" id="KW-1185">Reference proteome</keyword>
<gene>
    <name evidence="2" type="ORF">FO440_08270</name>
</gene>
<keyword evidence="1" id="KW-0732">Signal</keyword>
<evidence type="ECO:0000313" key="3">
    <source>
        <dbReference type="Proteomes" id="UP000318733"/>
    </source>
</evidence>
<dbReference type="RefSeq" id="WP_144247717.1">
    <property type="nucleotide sequence ID" value="NZ_VLPK01000001.1"/>
</dbReference>
<feature type="signal peptide" evidence="1">
    <location>
        <begin position="1"/>
        <end position="22"/>
    </location>
</feature>
<name>A0A556MWB4_9SPHI</name>
<evidence type="ECO:0000313" key="2">
    <source>
        <dbReference type="EMBL" id="TSJ44153.1"/>
    </source>
</evidence>